<dbReference type="InterPro" id="IPR036021">
    <property type="entry name" value="Tungsten_al_ferr_oxy-like_C"/>
</dbReference>
<dbReference type="InterPro" id="IPR013983">
    <property type="entry name" value="Ald_Fedxn_OxRdtase_N"/>
</dbReference>
<dbReference type="Gene3D" id="1.10.569.10">
    <property type="entry name" value="Aldehyde Ferredoxin Oxidoreductase Protein, subunit A, domain 2"/>
    <property type="match status" value="1"/>
</dbReference>
<evidence type="ECO:0000256" key="4">
    <source>
        <dbReference type="ARBA" id="ARBA00022723"/>
    </source>
</evidence>
<dbReference type="GO" id="GO:0046872">
    <property type="term" value="F:metal ion binding"/>
    <property type="evidence" value="ECO:0007669"/>
    <property type="project" value="UniProtKB-KW"/>
</dbReference>
<comment type="cofactor">
    <cofactor evidence="1">
        <name>[4Fe-4S] cluster</name>
        <dbReference type="ChEBI" id="CHEBI:49883"/>
    </cofactor>
</comment>
<dbReference type="Gene3D" id="3.60.9.10">
    <property type="entry name" value="Aldehyde ferredoxin oxidoreductase, N-terminal domain"/>
    <property type="match status" value="1"/>
</dbReference>
<dbReference type="AlphaFoldDB" id="A0A9D9IBE9"/>
<dbReference type="GO" id="GO:0016625">
    <property type="term" value="F:oxidoreductase activity, acting on the aldehyde or oxo group of donors, iron-sulfur protein as acceptor"/>
    <property type="evidence" value="ECO:0007669"/>
    <property type="project" value="InterPro"/>
</dbReference>
<evidence type="ECO:0000256" key="5">
    <source>
        <dbReference type="ARBA" id="ARBA00023004"/>
    </source>
</evidence>
<accession>A0A9D9IBE9</accession>
<dbReference type="InterPro" id="IPR036503">
    <property type="entry name" value="Ald_Fedxn_OxRdtase_N_sf"/>
</dbReference>
<evidence type="ECO:0000313" key="10">
    <source>
        <dbReference type="Proteomes" id="UP000810292"/>
    </source>
</evidence>
<gene>
    <name evidence="9" type="ORF">IAA72_02680</name>
</gene>
<sequence>MAVLVINLETESSERIDYNGLSGFDLSYKLFSDYEKGAPVVITAPSEKALAYPGSAFFTMLFTSPISGKISYEYSGLAAGYSLFRLGYEAIVIIGRMRRLGTVYLSAEGAEFVNTEALAGFPSQKFEDSARKNVTDVFLDIGRAGENGVLFASVQSGGHEVASSGLGFIFGEKNLKGICLPGFQRKDHIKDGKVEKRFMKRLEKSCKARSIKREGDGIFIDSALRMGWLPVRNYRERFNPRAYNLDGKALSDSYGVFPESCLDCPFLCGRRTSKGEMLPSWDECIAFGSNIGIFSLENVRKIADAAREEGLGIADAGALLAYLRDGHGLEGKSVDEIVRIVHMMGNERIVNSLREGVKAFSDSLHGTNFTPMITDPRGDTSGALLYSIGMRVQLAPSILFPKKPLSSEVGAMLALYETAYRCALVSLGYSPLVALVSWWERFPAFIYRSAFMTRLSSLLFRSYGIKGISVLERGIRILDIISSSSERLPERFTSDPESSYNDGRTVEYTKLVESYESEKARALRICRFINEKQAKKALKKRNRKTEADKSSSKSEPEKD</sequence>
<evidence type="ECO:0000313" key="9">
    <source>
        <dbReference type="EMBL" id="MBO8468673.1"/>
    </source>
</evidence>
<dbReference type="Pfam" id="PF02730">
    <property type="entry name" value="AFOR_N"/>
    <property type="match status" value="1"/>
</dbReference>
<dbReference type="SMART" id="SM00790">
    <property type="entry name" value="AFOR_N"/>
    <property type="match status" value="1"/>
</dbReference>
<feature type="domain" description="Aldehyde ferredoxin oxidoreductase N-terminal" evidence="8">
    <location>
        <begin position="1"/>
        <end position="184"/>
    </location>
</feature>
<reference evidence="9" key="1">
    <citation type="submission" date="2020-10" db="EMBL/GenBank/DDBJ databases">
        <authorList>
            <person name="Gilroy R."/>
        </authorList>
    </citation>
    <scope>NUCLEOTIDE SEQUENCE</scope>
    <source>
        <strain evidence="9">14700</strain>
    </source>
</reference>
<dbReference type="GO" id="GO:0051539">
    <property type="term" value="F:4 iron, 4 sulfur cluster binding"/>
    <property type="evidence" value="ECO:0007669"/>
    <property type="project" value="UniProtKB-KW"/>
</dbReference>
<dbReference type="GO" id="GO:0009055">
    <property type="term" value="F:electron transfer activity"/>
    <property type="evidence" value="ECO:0007669"/>
    <property type="project" value="InterPro"/>
</dbReference>
<protein>
    <recommendedName>
        <fullName evidence="8">Aldehyde ferredoxin oxidoreductase N-terminal domain-containing protein</fullName>
    </recommendedName>
</protein>
<dbReference type="PANTHER" id="PTHR30038">
    <property type="entry name" value="ALDEHYDE FERREDOXIN OXIDOREDUCTASE"/>
    <property type="match status" value="1"/>
</dbReference>
<evidence type="ECO:0000256" key="6">
    <source>
        <dbReference type="ARBA" id="ARBA00023014"/>
    </source>
</evidence>
<keyword evidence="3" id="KW-0004">4Fe-4S</keyword>
<evidence type="ECO:0000256" key="2">
    <source>
        <dbReference type="ARBA" id="ARBA00011032"/>
    </source>
</evidence>
<keyword evidence="4" id="KW-0479">Metal-binding</keyword>
<dbReference type="SUPFAM" id="SSF48310">
    <property type="entry name" value="Aldehyde ferredoxin oxidoreductase, C-terminal domains"/>
    <property type="match status" value="1"/>
</dbReference>
<dbReference type="SUPFAM" id="SSF56228">
    <property type="entry name" value="Aldehyde ferredoxin oxidoreductase, N-terminal domain"/>
    <property type="match status" value="1"/>
</dbReference>
<dbReference type="PANTHER" id="PTHR30038:SF0">
    <property type="entry name" value="TUNGSTEN-CONTAINING ALDEHYDE FERREDOXIN OXIDOREDUCTASE"/>
    <property type="match status" value="1"/>
</dbReference>
<organism evidence="9 10">
    <name type="scientific">Candidatus Ornithospirochaeta stercoravium</name>
    <dbReference type="NCBI Taxonomy" id="2840897"/>
    <lineage>
        <taxon>Bacteria</taxon>
        <taxon>Pseudomonadati</taxon>
        <taxon>Spirochaetota</taxon>
        <taxon>Spirochaetia</taxon>
        <taxon>Spirochaetales</taxon>
        <taxon>Spirochaetaceae</taxon>
        <taxon>Spirochaetaceae incertae sedis</taxon>
        <taxon>Candidatus Ornithospirochaeta</taxon>
    </lineage>
</organism>
<feature type="region of interest" description="Disordered" evidence="7">
    <location>
        <begin position="536"/>
        <end position="559"/>
    </location>
</feature>
<dbReference type="InterPro" id="IPR013984">
    <property type="entry name" value="Ald_Fedxn_OxRdtase_dom2"/>
</dbReference>
<feature type="compositionally biased region" description="Basic and acidic residues" evidence="7">
    <location>
        <begin position="544"/>
        <end position="559"/>
    </location>
</feature>
<dbReference type="EMBL" id="JADIMF010000043">
    <property type="protein sequence ID" value="MBO8468673.1"/>
    <property type="molecule type" value="Genomic_DNA"/>
</dbReference>
<evidence type="ECO:0000256" key="1">
    <source>
        <dbReference type="ARBA" id="ARBA00001966"/>
    </source>
</evidence>
<comment type="caution">
    <text evidence="9">The sequence shown here is derived from an EMBL/GenBank/DDBJ whole genome shotgun (WGS) entry which is preliminary data.</text>
</comment>
<reference evidence="9" key="2">
    <citation type="journal article" date="2021" name="PeerJ">
        <title>Extensive microbial diversity within the chicken gut microbiome revealed by metagenomics and culture.</title>
        <authorList>
            <person name="Gilroy R."/>
            <person name="Ravi A."/>
            <person name="Getino M."/>
            <person name="Pursley I."/>
            <person name="Horton D.L."/>
            <person name="Alikhan N.F."/>
            <person name="Baker D."/>
            <person name="Gharbi K."/>
            <person name="Hall N."/>
            <person name="Watson M."/>
            <person name="Adriaenssens E.M."/>
            <person name="Foster-Nyarko E."/>
            <person name="Jarju S."/>
            <person name="Secka A."/>
            <person name="Antonio M."/>
            <person name="Oren A."/>
            <person name="Chaudhuri R.R."/>
            <person name="La Ragione R."/>
            <person name="Hildebrand F."/>
            <person name="Pallen M.J."/>
        </authorList>
    </citation>
    <scope>NUCLEOTIDE SEQUENCE</scope>
    <source>
        <strain evidence="9">14700</strain>
    </source>
</reference>
<comment type="similarity">
    <text evidence="2">Belongs to the AOR/FOR family.</text>
</comment>
<proteinExistence type="inferred from homology"/>
<keyword evidence="5" id="KW-0408">Iron</keyword>
<evidence type="ECO:0000259" key="8">
    <source>
        <dbReference type="SMART" id="SM00790"/>
    </source>
</evidence>
<dbReference type="InterPro" id="IPR001203">
    <property type="entry name" value="OxRdtase_Ald_Fedxn_C"/>
</dbReference>
<dbReference type="Proteomes" id="UP000810292">
    <property type="component" value="Unassembled WGS sequence"/>
</dbReference>
<dbReference type="InterPro" id="IPR051919">
    <property type="entry name" value="W-dependent_AOR"/>
</dbReference>
<evidence type="ECO:0000256" key="7">
    <source>
        <dbReference type="SAM" id="MobiDB-lite"/>
    </source>
</evidence>
<evidence type="ECO:0000256" key="3">
    <source>
        <dbReference type="ARBA" id="ARBA00022485"/>
    </source>
</evidence>
<keyword evidence="6" id="KW-0411">Iron-sulfur</keyword>
<dbReference type="Pfam" id="PF01314">
    <property type="entry name" value="AFOR_C"/>
    <property type="match status" value="1"/>
</dbReference>
<name>A0A9D9IBE9_9SPIO</name>